<comment type="caution">
    <text evidence="1">The sequence shown here is derived from an EMBL/GenBank/DDBJ whole genome shotgun (WGS) entry which is preliminary data.</text>
</comment>
<organism evidence="1 2">
    <name type="scientific">Fusarium kuroshium</name>
    <dbReference type="NCBI Taxonomy" id="2010991"/>
    <lineage>
        <taxon>Eukaryota</taxon>
        <taxon>Fungi</taxon>
        <taxon>Dikarya</taxon>
        <taxon>Ascomycota</taxon>
        <taxon>Pezizomycotina</taxon>
        <taxon>Sordariomycetes</taxon>
        <taxon>Hypocreomycetidae</taxon>
        <taxon>Hypocreales</taxon>
        <taxon>Nectriaceae</taxon>
        <taxon>Fusarium</taxon>
        <taxon>Fusarium solani species complex</taxon>
    </lineage>
</organism>
<dbReference type="EMBL" id="NKUJ01000590">
    <property type="protein sequence ID" value="RMJ02261.1"/>
    <property type="molecule type" value="Genomic_DNA"/>
</dbReference>
<gene>
    <name evidence="1" type="ORF">CDV36_015475</name>
</gene>
<dbReference type="AlphaFoldDB" id="A0A3M2RAI0"/>
<sequence length="69" mass="7681">MNERSPFNGNGYRGNIHGTSDSQEFCFAMLAARQLGAKAVPERWAADMQVTRIEFNADDSYIGRVGRPT</sequence>
<name>A0A3M2RAI0_9HYPO</name>
<protein>
    <submittedName>
        <fullName evidence="1">Uncharacterized protein</fullName>
    </submittedName>
</protein>
<evidence type="ECO:0000313" key="1">
    <source>
        <dbReference type="EMBL" id="RMJ02261.1"/>
    </source>
</evidence>
<proteinExistence type="predicted"/>
<accession>A0A3M2RAI0</accession>
<keyword evidence="2" id="KW-1185">Reference proteome</keyword>
<evidence type="ECO:0000313" key="2">
    <source>
        <dbReference type="Proteomes" id="UP000277212"/>
    </source>
</evidence>
<reference evidence="1 2" key="1">
    <citation type="submission" date="2017-06" db="EMBL/GenBank/DDBJ databases">
        <title>Comparative genomic analysis of Ambrosia Fusariam Clade fungi.</title>
        <authorList>
            <person name="Stajich J.E."/>
            <person name="Carrillo J."/>
            <person name="Kijimoto T."/>
            <person name="Eskalen A."/>
            <person name="O'Donnell K."/>
            <person name="Kasson M."/>
        </authorList>
    </citation>
    <scope>NUCLEOTIDE SEQUENCE [LARGE SCALE GENOMIC DNA]</scope>
    <source>
        <strain evidence="1">UCR3666</strain>
    </source>
</reference>
<dbReference type="Proteomes" id="UP000277212">
    <property type="component" value="Unassembled WGS sequence"/>
</dbReference>